<dbReference type="Gene3D" id="3.50.50.60">
    <property type="entry name" value="FAD/NAD(P)-binding domain"/>
    <property type="match status" value="2"/>
</dbReference>
<dbReference type="GO" id="GO:0008202">
    <property type="term" value="P:steroid metabolic process"/>
    <property type="evidence" value="ECO:0007669"/>
    <property type="project" value="UniProtKB-ARBA"/>
</dbReference>
<dbReference type="PANTHER" id="PTHR43400">
    <property type="entry name" value="FUMARATE REDUCTASE"/>
    <property type="match status" value="1"/>
</dbReference>
<dbReference type="SUPFAM" id="SSF56425">
    <property type="entry name" value="Succinate dehydrogenase/fumarate reductase flavoprotein, catalytic domain"/>
    <property type="match status" value="1"/>
</dbReference>
<accession>A0A7X1KMX9</accession>
<reference evidence="7 8" key="1">
    <citation type="submission" date="2020-08" db="EMBL/GenBank/DDBJ databases">
        <title>The genome sequence of type strain Novosphingobium flavum NBRC 111647.</title>
        <authorList>
            <person name="Liu Y."/>
        </authorList>
    </citation>
    <scope>NUCLEOTIDE SEQUENCE [LARGE SCALE GENOMIC DNA]</scope>
    <source>
        <strain evidence="7 8">NBRC 111647</strain>
    </source>
</reference>
<dbReference type="GO" id="GO:0016491">
    <property type="term" value="F:oxidoreductase activity"/>
    <property type="evidence" value="ECO:0007669"/>
    <property type="project" value="UniProtKB-KW"/>
</dbReference>
<proteinExistence type="predicted"/>
<protein>
    <submittedName>
        <fullName evidence="7">FAD-dependent oxidoreductase</fullName>
    </submittedName>
</protein>
<dbReference type="Pfam" id="PF00890">
    <property type="entry name" value="FAD_binding_2"/>
    <property type="match status" value="1"/>
</dbReference>
<dbReference type="InterPro" id="IPR050315">
    <property type="entry name" value="FAD-oxidoreductase_2"/>
</dbReference>
<dbReference type="InterPro" id="IPR027477">
    <property type="entry name" value="Succ_DH/fumarate_Rdtase_cat_sf"/>
</dbReference>
<gene>
    <name evidence="7" type="ORF">H7F51_15070</name>
</gene>
<feature type="region of interest" description="Disordered" evidence="5">
    <location>
        <begin position="558"/>
        <end position="588"/>
    </location>
</feature>
<keyword evidence="4" id="KW-0560">Oxidoreductase</keyword>
<feature type="domain" description="FAD-dependent oxidoreductase 2 FAD-binding" evidence="6">
    <location>
        <begin position="7"/>
        <end position="539"/>
    </location>
</feature>
<dbReference type="InterPro" id="IPR003953">
    <property type="entry name" value="FAD-dep_OxRdtase_2_FAD-bd"/>
</dbReference>
<dbReference type="InterPro" id="IPR036188">
    <property type="entry name" value="FAD/NAD-bd_sf"/>
</dbReference>
<dbReference type="RefSeq" id="WP_185665133.1">
    <property type="nucleotide sequence ID" value="NZ_JACLAW010000012.1"/>
</dbReference>
<evidence type="ECO:0000256" key="3">
    <source>
        <dbReference type="ARBA" id="ARBA00022827"/>
    </source>
</evidence>
<evidence type="ECO:0000256" key="4">
    <source>
        <dbReference type="ARBA" id="ARBA00023002"/>
    </source>
</evidence>
<evidence type="ECO:0000313" key="8">
    <source>
        <dbReference type="Proteomes" id="UP000566813"/>
    </source>
</evidence>
<dbReference type="AlphaFoldDB" id="A0A7X1KMX9"/>
<dbReference type="SUPFAM" id="SSF51905">
    <property type="entry name" value="FAD/NAD(P)-binding domain"/>
    <property type="match status" value="1"/>
</dbReference>
<organism evidence="7 8">
    <name type="scientific">Novosphingobium flavum</name>
    <dbReference type="NCBI Taxonomy" id="1778672"/>
    <lineage>
        <taxon>Bacteria</taxon>
        <taxon>Pseudomonadati</taxon>
        <taxon>Pseudomonadota</taxon>
        <taxon>Alphaproteobacteria</taxon>
        <taxon>Sphingomonadales</taxon>
        <taxon>Sphingomonadaceae</taxon>
        <taxon>Novosphingobium</taxon>
    </lineage>
</organism>
<evidence type="ECO:0000259" key="6">
    <source>
        <dbReference type="Pfam" id="PF00890"/>
    </source>
</evidence>
<evidence type="ECO:0000256" key="1">
    <source>
        <dbReference type="ARBA" id="ARBA00001974"/>
    </source>
</evidence>
<keyword evidence="3" id="KW-0274">FAD</keyword>
<dbReference type="PRINTS" id="PR00411">
    <property type="entry name" value="PNDRDTASEI"/>
</dbReference>
<comment type="caution">
    <text evidence="7">The sequence shown here is derived from an EMBL/GenBank/DDBJ whole genome shotgun (WGS) entry which is preliminary data.</text>
</comment>
<dbReference type="Proteomes" id="UP000566813">
    <property type="component" value="Unassembled WGS sequence"/>
</dbReference>
<name>A0A7X1KMX9_9SPHN</name>
<evidence type="ECO:0000256" key="2">
    <source>
        <dbReference type="ARBA" id="ARBA00022630"/>
    </source>
</evidence>
<evidence type="ECO:0000256" key="5">
    <source>
        <dbReference type="SAM" id="MobiDB-lite"/>
    </source>
</evidence>
<dbReference type="EMBL" id="JACLAW010000012">
    <property type="protein sequence ID" value="MBC2666838.1"/>
    <property type="molecule type" value="Genomic_DNA"/>
</dbReference>
<keyword evidence="8" id="KW-1185">Reference proteome</keyword>
<comment type="cofactor">
    <cofactor evidence="1">
        <name>FAD</name>
        <dbReference type="ChEBI" id="CHEBI:57692"/>
    </cofactor>
</comment>
<sequence>MTARDCDLLVIGSGAAGLSAAATAASLGLDVIVAERAGQLGGTTAWSGGWMWLPRNRHARDAGITEDIAEPRRYLAAVLGSRFDAARVDAFLAAAPEAVDFLEAEGMHFEPGNRICDVYADQPGAGTGGRQLIAAPLDARRLGPRLALLRETKRETAFAGMPIQAGADLAAFLTATRKPASALHAARRVLRHGWDMLRHGRALQLVNGVALVARLFEIADRHGTRWLTGTEATALTGSRQHVTGAVLRGPDGEFTVTARHGVLLATGGFSRAPEFTSGLFPHAAEHLSLAVPEADGAALRLALPFGARFDTAVAAAGAWCPVSALRWPDGQAGVFPHIIDRAKPGVIAVRADGRRFVNEANGYHDYVSALLAATPEGEPPRSWLVCDHRFIRRWGLGAVKPFPVPMGWWLRSGYLKRADSLAALARLCGITPELERTVAAFNAAAREGRDPEFDRGWSPYNRHGGDPALPNPNLAPIERGPFYAVEVVPGSFGSFAGLATDGAARVLGEDGAVIGGLFAAGADAASVMGGFYPSGGINLGPALTFGFIAAREAAHEQQSDLSAPLADNPDSGESVQAGGGDVCRKDKN</sequence>
<keyword evidence="2" id="KW-0285">Flavoprotein</keyword>
<dbReference type="PANTHER" id="PTHR43400:SF10">
    <property type="entry name" value="3-OXOSTEROID 1-DEHYDROGENASE"/>
    <property type="match status" value="1"/>
</dbReference>
<evidence type="ECO:0000313" key="7">
    <source>
        <dbReference type="EMBL" id="MBC2666838.1"/>
    </source>
</evidence>